<comment type="caution">
    <text evidence="3">The sequence shown here is derived from an EMBL/GenBank/DDBJ whole genome shotgun (WGS) entry which is preliminary data.</text>
</comment>
<reference evidence="3 4" key="1">
    <citation type="journal article" date="2021" name="Elife">
        <title>Chloroplast acquisition without the gene transfer in kleptoplastic sea slugs, Plakobranchus ocellatus.</title>
        <authorList>
            <person name="Maeda T."/>
            <person name="Takahashi S."/>
            <person name="Yoshida T."/>
            <person name="Shimamura S."/>
            <person name="Takaki Y."/>
            <person name="Nagai Y."/>
            <person name="Toyoda A."/>
            <person name="Suzuki Y."/>
            <person name="Arimoto A."/>
            <person name="Ishii H."/>
            <person name="Satoh N."/>
            <person name="Nishiyama T."/>
            <person name="Hasebe M."/>
            <person name="Maruyama T."/>
            <person name="Minagawa J."/>
            <person name="Obokata J."/>
            <person name="Shigenobu S."/>
        </authorList>
    </citation>
    <scope>NUCLEOTIDE SEQUENCE [LARGE SCALE GENOMIC DNA]</scope>
</reference>
<organism evidence="3 4">
    <name type="scientific">Elysia marginata</name>
    <dbReference type="NCBI Taxonomy" id="1093978"/>
    <lineage>
        <taxon>Eukaryota</taxon>
        <taxon>Metazoa</taxon>
        <taxon>Spiralia</taxon>
        <taxon>Lophotrochozoa</taxon>
        <taxon>Mollusca</taxon>
        <taxon>Gastropoda</taxon>
        <taxon>Heterobranchia</taxon>
        <taxon>Euthyneura</taxon>
        <taxon>Panpulmonata</taxon>
        <taxon>Sacoglossa</taxon>
        <taxon>Placobranchoidea</taxon>
        <taxon>Plakobranchidae</taxon>
        <taxon>Elysia</taxon>
    </lineage>
</organism>
<feature type="compositionally biased region" description="Polar residues" evidence="1">
    <location>
        <begin position="114"/>
        <end position="123"/>
    </location>
</feature>
<name>A0AAV4EN86_9GAST</name>
<proteinExistence type="predicted"/>
<feature type="compositionally biased region" description="Low complexity" evidence="1">
    <location>
        <begin position="39"/>
        <end position="48"/>
    </location>
</feature>
<feature type="chain" id="PRO_5043360396" evidence="2">
    <location>
        <begin position="33"/>
        <end position="154"/>
    </location>
</feature>
<keyword evidence="4" id="KW-1185">Reference proteome</keyword>
<keyword evidence="2" id="KW-0732">Signal</keyword>
<dbReference type="Proteomes" id="UP000762676">
    <property type="component" value="Unassembled WGS sequence"/>
</dbReference>
<evidence type="ECO:0000256" key="1">
    <source>
        <dbReference type="SAM" id="MobiDB-lite"/>
    </source>
</evidence>
<gene>
    <name evidence="3" type="ORF">ElyMa_003582600</name>
</gene>
<feature type="signal peptide" evidence="2">
    <location>
        <begin position="1"/>
        <end position="32"/>
    </location>
</feature>
<evidence type="ECO:0000313" key="3">
    <source>
        <dbReference type="EMBL" id="GFR62472.1"/>
    </source>
</evidence>
<dbReference type="PROSITE" id="PS51257">
    <property type="entry name" value="PROKAR_LIPOPROTEIN"/>
    <property type="match status" value="1"/>
</dbReference>
<feature type="region of interest" description="Disordered" evidence="1">
    <location>
        <begin position="73"/>
        <end position="123"/>
    </location>
</feature>
<dbReference type="EMBL" id="BMAT01007340">
    <property type="protein sequence ID" value="GFR62472.1"/>
    <property type="molecule type" value="Genomic_DNA"/>
</dbReference>
<accession>A0AAV4EN86</accession>
<dbReference type="AlphaFoldDB" id="A0AAV4EN86"/>
<protein>
    <submittedName>
        <fullName evidence="3">Uncharacterized protein</fullName>
    </submittedName>
</protein>
<evidence type="ECO:0000313" key="4">
    <source>
        <dbReference type="Proteomes" id="UP000762676"/>
    </source>
</evidence>
<feature type="region of interest" description="Disordered" evidence="1">
    <location>
        <begin position="34"/>
        <end position="58"/>
    </location>
</feature>
<evidence type="ECO:0000256" key="2">
    <source>
        <dbReference type="SAM" id="SignalP"/>
    </source>
</evidence>
<sequence length="154" mass="16978">MSVTVRTTNCRLLPMLGAVTLLVLLACQVSVAQEDDTSTDATTTTTETNGISNNKRYGRGNIIIGGAFGLNDREKRRAGRRRGGAETFSISKYISEASGKRRKNRRRGGKNDANLDTDSDTNTAELTNNIDRLAELNQAMADRAAEQEQQRRER</sequence>